<proteinExistence type="predicted"/>
<gene>
    <name evidence="2" type="ORF">W97_05001</name>
</gene>
<dbReference type="PANTHER" id="PTHR35802">
    <property type="entry name" value="PROTEASE SYNTHASE AND SPORULATION PROTEIN PAI 2"/>
    <property type="match status" value="1"/>
</dbReference>
<feature type="region of interest" description="Disordered" evidence="1">
    <location>
        <begin position="213"/>
        <end position="234"/>
    </location>
</feature>
<protein>
    <recommendedName>
        <fullName evidence="4">Transcriptional regulator</fullName>
    </recommendedName>
</protein>
<dbReference type="Gene3D" id="2.30.110.10">
    <property type="entry name" value="Electron Transport, Fmn-binding Protein, Chain A"/>
    <property type="match status" value="1"/>
</dbReference>
<dbReference type="HOGENOM" id="CLU_520745_0_0_1"/>
<feature type="region of interest" description="Disordered" evidence="1">
    <location>
        <begin position="270"/>
        <end position="299"/>
    </location>
</feature>
<dbReference type="InterPro" id="IPR007396">
    <property type="entry name" value="TR_PAI2-type"/>
</dbReference>
<dbReference type="Pfam" id="PF04299">
    <property type="entry name" value="FMN_bind_2"/>
    <property type="match status" value="1"/>
</dbReference>
<evidence type="ECO:0008006" key="4">
    <source>
        <dbReference type="Google" id="ProtNLM"/>
    </source>
</evidence>
<dbReference type="eggNOG" id="ENOG502RCZR">
    <property type="taxonomic scope" value="Eukaryota"/>
</dbReference>
<dbReference type="RefSeq" id="XP_007781079.1">
    <property type="nucleotide sequence ID" value="XM_007782889.1"/>
</dbReference>
<dbReference type="AlphaFoldDB" id="R7YV26"/>
<accession>R7YV26</accession>
<sequence>MYLRAVHAELNINVLRDFIRENPLGILVTALQSPNFPTIQCSHIPWVLDAINEDKDTEVGKLRGHLARANPHSKALVEAVKSSTHSNGTLEQEVSVLFTGPAHSYVTPKFYVKTKPATGKVVPTWNYSAVQAYGRAKIFFDSRDPDTTSFLQKQISDLTGQSEERIMHHTGGENPSAWQVSDAPATYIDLLKKAIIGIEIDIHRLEGKFKMSQEMGEEDREGVISGGERGDEEREKCLSSPWRENITPCENPLFWNFILTPRYIIGVLTHPGHQPSTLRRNNQRTTKPPRHRTRRRSLLDSETSAFGANANAKARLRDFLTRVLSPDHRLGTPNTLPSHERRHWIRLARIEKQLRARVENNWDTASRGDVVHVEHFHHYVVQPTLALAIPLIYTHDSAPLVSSDSCNDRTRHIHAPPLDRFTLRDLDTLANRLVLERDLVIDAVAQRSRRRDDLMFRNDVLGARCFGQLAGPHGHELSVYGRGVSDLGRDAWRRAGELRPPLLQRAKVALVVNVKYFFRGWLC</sequence>
<feature type="compositionally biased region" description="Basic residues" evidence="1">
    <location>
        <begin position="287"/>
        <end position="296"/>
    </location>
</feature>
<keyword evidence="3" id="KW-1185">Reference proteome</keyword>
<dbReference type="OrthoDB" id="2101473at2759"/>
<evidence type="ECO:0000256" key="1">
    <source>
        <dbReference type="SAM" id="MobiDB-lite"/>
    </source>
</evidence>
<dbReference type="Proteomes" id="UP000016924">
    <property type="component" value="Unassembled WGS sequence"/>
</dbReference>
<organism evidence="2 3">
    <name type="scientific">Coniosporium apollinis (strain CBS 100218)</name>
    <name type="common">Rock-inhabiting black yeast</name>
    <dbReference type="NCBI Taxonomy" id="1168221"/>
    <lineage>
        <taxon>Eukaryota</taxon>
        <taxon>Fungi</taxon>
        <taxon>Dikarya</taxon>
        <taxon>Ascomycota</taxon>
        <taxon>Pezizomycotina</taxon>
        <taxon>Dothideomycetes</taxon>
        <taxon>Dothideomycetes incertae sedis</taxon>
        <taxon>Coniosporium</taxon>
    </lineage>
</organism>
<dbReference type="EMBL" id="JH767576">
    <property type="protein sequence ID" value="EON65762.1"/>
    <property type="molecule type" value="Genomic_DNA"/>
</dbReference>
<evidence type="ECO:0000313" key="3">
    <source>
        <dbReference type="Proteomes" id="UP000016924"/>
    </source>
</evidence>
<name>R7YV26_CONA1</name>
<reference evidence="3" key="1">
    <citation type="submission" date="2012-06" db="EMBL/GenBank/DDBJ databases">
        <title>The genome sequence of Coniosporium apollinis CBS 100218.</title>
        <authorList>
            <consortium name="The Broad Institute Genome Sequencing Platform"/>
            <person name="Cuomo C."/>
            <person name="Gorbushina A."/>
            <person name="Noack S."/>
            <person name="Walker B."/>
            <person name="Young S.K."/>
            <person name="Zeng Q."/>
            <person name="Gargeya S."/>
            <person name="Fitzgerald M."/>
            <person name="Haas B."/>
            <person name="Abouelleil A."/>
            <person name="Alvarado L."/>
            <person name="Arachchi H.M."/>
            <person name="Berlin A.M."/>
            <person name="Chapman S.B."/>
            <person name="Goldberg J."/>
            <person name="Griggs A."/>
            <person name="Gujja S."/>
            <person name="Hansen M."/>
            <person name="Howarth C."/>
            <person name="Imamovic A."/>
            <person name="Larimer J."/>
            <person name="McCowan C."/>
            <person name="Montmayeur A."/>
            <person name="Murphy C."/>
            <person name="Neiman D."/>
            <person name="Pearson M."/>
            <person name="Priest M."/>
            <person name="Roberts A."/>
            <person name="Saif S."/>
            <person name="Shea T."/>
            <person name="Sisk P."/>
            <person name="Sykes S."/>
            <person name="Wortman J."/>
            <person name="Nusbaum C."/>
            <person name="Birren B."/>
        </authorList>
    </citation>
    <scope>NUCLEOTIDE SEQUENCE [LARGE SCALE GENOMIC DNA]</scope>
    <source>
        <strain evidence="3">CBS 100218</strain>
    </source>
</reference>
<dbReference type="PANTHER" id="PTHR35802:SF1">
    <property type="entry name" value="PROTEASE SYNTHASE AND SPORULATION PROTEIN PAI 2"/>
    <property type="match status" value="1"/>
</dbReference>
<evidence type="ECO:0000313" key="2">
    <source>
        <dbReference type="EMBL" id="EON65762.1"/>
    </source>
</evidence>
<dbReference type="GeneID" id="19902312"/>
<dbReference type="SUPFAM" id="SSF50475">
    <property type="entry name" value="FMN-binding split barrel"/>
    <property type="match status" value="1"/>
</dbReference>
<dbReference type="InterPro" id="IPR012349">
    <property type="entry name" value="Split_barrel_FMN-bd"/>
</dbReference>